<dbReference type="RefSeq" id="WP_073170425.1">
    <property type="nucleotide sequence ID" value="NZ_FQZE01000021.1"/>
</dbReference>
<feature type="domain" description="Squalene cyclase C-terminal" evidence="5">
    <location>
        <begin position="331"/>
        <end position="522"/>
    </location>
</feature>
<keyword evidence="4" id="KW-1133">Transmembrane helix</keyword>
<comment type="pathway">
    <text evidence="1">Secondary metabolite biosynthesis; hopanoid biosynthesis.</text>
</comment>
<reference evidence="7 8" key="1">
    <citation type="submission" date="2016-11" db="EMBL/GenBank/DDBJ databases">
        <authorList>
            <person name="Jaros S."/>
            <person name="Januszkiewicz K."/>
            <person name="Wedrychowicz H."/>
        </authorList>
    </citation>
    <scope>NUCLEOTIDE SEQUENCE [LARGE SCALE GENOMIC DNA]</scope>
    <source>
        <strain evidence="7 8">DSM 27063</strain>
    </source>
</reference>
<proteinExistence type="inferred from homology"/>
<evidence type="ECO:0000256" key="4">
    <source>
        <dbReference type="SAM" id="Phobius"/>
    </source>
</evidence>
<keyword evidence="4" id="KW-0472">Membrane</keyword>
<evidence type="ECO:0000256" key="2">
    <source>
        <dbReference type="ARBA" id="ARBA00009755"/>
    </source>
</evidence>
<dbReference type="GO" id="GO:0005811">
    <property type="term" value="C:lipid droplet"/>
    <property type="evidence" value="ECO:0007669"/>
    <property type="project" value="InterPro"/>
</dbReference>
<dbReference type="InterPro" id="IPR032697">
    <property type="entry name" value="SQ_cyclase_N"/>
</dbReference>
<sequence length="600" mass="66921">MDQKQLQNRLKEVGRFVATELKPEGYWEGKLSSSALGVAVAVAALHFDDKKTHAPEIKAGIQWLQKNINADGSFGDTPESPGNVSTSLLVYAALNLYAAVDQSVKATQSQIEEYLNAQKIDVASSQVVEYILEHYQNDYTFSVPILAMCGLCGVPDESAFRHVPQLPFELSLMPRRFYRLLNLSVVSYAIPALVAVGIVIFKKKKSNLFWRIVRHFSIKKAMRILHRMLPESGGYLEAIPLTAFVVLSLLNSGYGDTEVVKKGIRFLKNTQRDDGSWPIDVDLSSWVTSLSVKAYRSNLTAFITTDLQDGIADHFKLIQNEGVHPFNGTGQGGWGWTNYSGSVPDGDDTPGTILALLKLQPKNREKKEVLDAVKWLGKLQNNDGGFPTFSRGWGKLPFDQSCSDLTGHCLLAVSAVKETYNHDLRKREIRKLEKVAAGALSFLKKHQREDGSWLPLWFGNQLTPDHKNPVYGTAKVVTYLKDALAHQWLPENARVQLEMMVKKGNDFLVSVQNEDGSWGGDKSIPGTMEETALAVSALSSKENLEICDSGLNWLDRFYTENGFKAAPIGLYFASLWYDEKMYPVTSYLEAISRVLEVKQD</sequence>
<dbReference type="OrthoDB" id="4673451at2"/>
<dbReference type="EMBL" id="FQZE01000021">
    <property type="protein sequence ID" value="SHJ51263.1"/>
    <property type="molecule type" value="Genomic_DNA"/>
</dbReference>
<dbReference type="Pfam" id="PF13243">
    <property type="entry name" value="SQHop_cyclase_C"/>
    <property type="match status" value="1"/>
</dbReference>
<comment type="similarity">
    <text evidence="2">Belongs to the terpene cyclase/mutase family.</text>
</comment>
<dbReference type="STRING" id="1168035.SAMN05444280_12165"/>
<dbReference type="PANTHER" id="PTHR11764:SF20">
    <property type="entry name" value="LANOSTEROL SYNTHASE"/>
    <property type="match status" value="1"/>
</dbReference>
<organism evidence="7 8">
    <name type="scientific">Tangfeifania diversioriginum</name>
    <dbReference type="NCBI Taxonomy" id="1168035"/>
    <lineage>
        <taxon>Bacteria</taxon>
        <taxon>Pseudomonadati</taxon>
        <taxon>Bacteroidota</taxon>
        <taxon>Bacteroidia</taxon>
        <taxon>Marinilabiliales</taxon>
        <taxon>Prolixibacteraceae</taxon>
        <taxon>Tangfeifania</taxon>
    </lineage>
</organism>
<keyword evidence="3" id="KW-0677">Repeat</keyword>
<evidence type="ECO:0000259" key="6">
    <source>
        <dbReference type="Pfam" id="PF13249"/>
    </source>
</evidence>
<protein>
    <submittedName>
        <fullName evidence="7">Squalene-hopene/tetraprenyl-beta-curcumene cyclase</fullName>
    </submittedName>
</protein>
<dbReference type="InterPro" id="IPR008930">
    <property type="entry name" value="Terpenoid_cyclase/PrenylTrfase"/>
</dbReference>
<dbReference type="GO" id="GO:0016866">
    <property type="term" value="F:intramolecular transferase activity"/>
    <property type="evidence" value="ECO:0007669"/>
    <property type="project" value="InterPro"/>
</dbReference>
<dbReference type="UniPathway" id="UPA00337"/>
<evidence type="ECO:0000259" key="5">
    <source>
        <dbReference type="Pfam" id="PF13243"/>
    </source>
</evidence>
<evidence type="ECO:0000256" key="3">
    <source>
        <dbReference type="ARBA" id="ARBA00022737"/>
    </source>
</evidence>
<dbReference type="GO" id="GO:0016104">
    <property type="term" value="P:triterpenoid biosynthetic process"/>
    <property type="evidence" value="ECO:0007669"/>
    <property type="project" value="InterPro"/>
</dbReference>
<dbReference type="InterPro" id="IPR018333">
    <property type="entry name" value="Squalene_cyclase"/>
</dbReference>
<dbReference type="SUPFAM" id="SSF48239">
    <property type="entry name" value="Terpenoid cyclases/Protein prenyltransferases"/>
    <property type="match status" value="2"/>
</dbReference>
<gene>
    <name evidence="7" type="ORF">SAMN05444280_12165</name>
</gene>
<dbReference type="PANTHER" id="PTHR11764">
    <property type="entry name" value="TERPENE CYCLASE/MUTASE FAMILY MEMBER"/>
    <property type="match status" value="1"/>
</dbReference>
<dbReference type="InterPro" id="IPR032696">
    <property type="entry name" value="SQ_cyclase_C"/>
</dbReference>
<keyword evidence="4" id="KW-0812">Transmembrane</keyword>
<dbReference type="AlphaFoldDB" id="A0A1M6JX82"/>
<evidence type="ECO:0000313" key="8">
    <source>
        <dbReference type="Proteomes" id="UP000184050"/>
    </source>
</evidence>
<feature type="domain" description="Squalene cyclase N-terminal" evidence="6">
    <location>
        <begin position="16"/>
        <end position="97"/>
    </location>
</feature>
<evidence type="ECO:0000256" key="1">
    <source>
        <dbReference type="ARBA" id="ARBA00004999"/>
    </source>
</evidence>
<dbReference type="Gene3D" id="1.50.10.20">
    <property type="match status" value="3"/>
</dbReference>
<dbReference type="Proteomes" id="UP000184050">
    <property type="component" value="Unassembled WGS sequence"/>
</dbReference>
<feature type="transmembrane region" description="Helical" evidence="4">
    <location>
        <begin position="180"/>
        <end position="201"/>
    </location>
</feature>
<keyword evidence="8" id="KW-1185">Reference proteome</keyword>
<dbReference type="Pfam" id="PF13249">
    <property type="entry name" value="SQHop_cyclase_N"/>
    <property type="match status" value="1"/>
</dbReference>
<accession>A0A1M6JX82</accession>
<evidence type="ECO:0000313" key="7">
    <source>
        <dbReference type="EMBL" id="SHJ51263.1"/>
    </source>
</evidence>
<name>A0A1M6JX82_9BACT</name>